<evidence type="ECO:0000256" key="1">
    <source>
        <dbReference type="SAM" id="Phobius"/>
    </source>
</evidence>
<dbReference type="AlphaFoldDB" id="A0AAW9ECS6"/>
<keyword evidence="1" id="KW-0812">Transmembrane</keyword>
<protein>
    <submittedName>
        <fullName evidence="2">Paraquat-inducible protein A</fullName>
    </submittedName>
</protein>
<name>A0AAW9ECS6_KLEAE</name>
<keyword evidence="1" id="KW-1133">Transmembrane helix</keyword>
<organism evidence="2 3">
    <name type="scientific">Klebsiella aerogenes</name>
    <name type="common">Enterobacter aerogenes</name>
    <dbReference type="NCBI Taxonomy" id="548"/>
    <lineage>
        <taxon>Bacteria</taxon>
        <taxon>Pseudomonadati</taxon>
        <taxon>Pseudomonadota</taxon>
        <taxon>Gammaproteobacteria</taxon>
        <taxon>Enterobacterales</taxon>
        <taxon>Enterobacteriaceae</taxon>
        <taxon>Klebsiella/Raoultella group</taxon>
        <taxon>Klebsiella</taxon>
    </lineage>
</organism>
<dbReference type="Proteomes" id="UP001279012">
    <property type="component" value="Unassembled WGS sequence"/>
</dbReference>
<accession>A0AAW9ECS6</accession>
<feature type="non-terminal residue" evidence="2">
    <location>
        <position position="1"/>
    </location>
</feature>
<evidence type="ECO:0000313" key="3">
    <source>
        <dbReference type="Proteomes" id="UP001279012"/>
    </source>
</evidence>
<proteinExistence type="predicted"/>
<reference evidence="2" key="1">
    <citation type="submission" date="2023-11" db="EMBL/GenBank/DDBJ databases">
        <title>Detection of rare carbapenemases in Enterobacterales - comparison of two colorimetric and two CIM-based carbapenemase assays.</title>
        <authorList>
            <person name="Schaffarczyk L."/>
            <person name="Noster J."/>
            <person name="Stelzer Y."/>
            <person name="Sattler J."/>
            <person name="Gatermann S."/>
            <person name="Hamprecht A."/>
        </authorList>
    </citation>
    <scope>NUCLEOTIDE SEQUENCE</scope>
    <source>
        <strain evidence="2">CIM-Cont-037</strain>
    </source>
</reference>
<dbReference type="Pfam" id="PF04403">
    <property type="entry name" value="PqiA"/>
    <property type="match status" value="1"/>
</dbReference>
<feature type="non-terminal residue" evidence="2">
    <location>
        <position position="133"/>
    </location>
</feature>
<gene>
    <name evidence="2" type="ORF">SJ059_25500</name>
</gene>
<keyword evidence="1" id="KW-0472">Membrane</keyword>
<dbReference type="EMBL" id="JAWZZT010000198">
    <property type="protein sequence ID" value="MDX7017794.1"/>
    <property type="molecule type" value="Genomic_DNA"/>
</dbReference>
<feature type="transmembrane region" description="Helical" evidence="1">
    <location>
        <begin position="51"/>
        <end position="72"/>
    </location>
</feature>
<dbReference type="InterPro" id="IPR007498">
    <property type="entry name" value="PqiA-like"/>
</dbReference>
<sequence length="133" mass="14913">PVALAISALFMLLMACQFTFVSMEVAGITNNITLMQIPTVMFSENYVELGAFFLLFVQVVPAFCMIAILLLCTPIKLPRKLQIWLSRILFQLKSWCMAEIFLAGILVSFVKLMAYGDIGLGLSFLPYVLYCLL</sequence>
<comment type="caution">
    <text evidence="2">The sequence shown here is derived from an EMBL/GenBank/DDBJ whole genome shotgun (WGS) entry which is preliminary data.</text>
</comment>
<evidence type="ECO:0000313" key="2">
    <source>
        <dbReference type="EMBL" id="MDX7017794.1"/>
    </source>
</evidence>